<feature type="domain" description="Cytochrome b561 bacterial/Ni-hydrogenase" evidence="13">
    <location>
        <begin position="18"/>
        <end position="234"/>
    </location>
</feature>
<dbReference type="PRINTS" id="PR00161">
    <property type="entry name" value="NIHGNASECYTB"/>
</dbReference>
<reference evidence="14 15" key="1">
    <citation type="submission" date="2024-03" db="EMBL/GenBank/DDBJ databases">
        <authorList>
            <person name="Jo J.-H."/>
        </authorList>
    </citation>
    <scope>NUCLEOTIDE SEQUENCE [LARGE SCALE GENOMIC DNA]</scope>
    <source>
        <strain evidence="14 15">AS3R-12</strain>
    </source>
</reference>
<evidence type="ECO:0000256" key="5">
    <source>
        <dbReference type="ARBA" id="ARBA00022617"/>
    </source>
</evidence>
<evidence type="ECO:0000313" key="14">
    <source>
        <dbReference type="EMBL" id="MEJ6011327.1"/>
    </source>
</evidence>
<evidence type="ECO:0000256" key="10">
    <source>
        <dbReference type="ARBA" id="ARBA00023004"/>
    </source>
</evidence>
<evidence type="ECO:0000256" key="1">
    <source>
        <dbReference type="ARBA" id="ARBA00004651"/>
    </source>
</evidence>
<feature type="transmembrane region" description="Helical" evidence="12">
    <location>
        <begin position="87"/>
        <end position="106"/>
    </location>
</feature>
<dbReference type="SUPFAM" id="SSF81342">
    <property type="entry name" value="Transmembrane di-heme cytochromes"/>
    <property type="match status" value="1"/>
</dbReference>
<keyword evidence="15" id="KW-1185">Reference proteome</keyword>
<dbReference type="PANTHER" id="PTHR30485">
    <property type="entry name" value="NI/FE-HYDROGENASE 1 B-TYPE CYTOCHROME SUBUNIT"/>
    <property type="match status" value="1"/>
</dbReference>
<name>A0ABU8SBH9_9SPHN</name>
<keyword evidence="6 12" id="KW-0812">Transmembrane</keyword>
<organism evidence="14 15">
    <name type="scientific">Novosphingobium aquae</name>
    <dbReference type="NCBI Taxonomy" id="3133435"/>
    <lineage>
        <taxon>Bacteria</taxon>
        <taxon>Pseudomonadati</taxon>
        <taxon>Pseudomonadota</taxon>
        <taxon>Alphaproteobacteria</taxon>
        <taxon>Sphingomonadales</taxon>
        <taxon>Sphingomonadaceae</taxon>
        <taxon>Novosphingobium</taxon>
    </lineage>
</organism>
<dbReference type="InterPro" id="IPR011577">
    <property type="entry name" value="Cyt_b561_bac/Ni-Hgenase"/>
</dbReference>
<keyword evidence="3" id="KW-0813">Transport</keyword>
<evidence type="ECO:0000256" key="11">
    <source>
        <dbReference type="ARBA" id="ARBA00023136"/>
    </source>
</evidence>
<evidence type="ECO:0000256" key="12">
    <source>
        <dbReference type="SAM" id="Phobius"/>
    </source>
</evidence>
<feature type="transmembrane region" description="Helical" evidence="12">
    <location>
        <begin position="156"/>
        <end position="180"/>
    </location>
</feature>
<evidence type="ECO:0000256" key="4">
    <source>
        <dbReference type="ARBA" id="ARBA00022475"/>
    </source>
</evidence>
<comment type="subcellular location">
    <subcellularLocation>
        <location evidence="1">Cell membrane</location>
        <topology evidence="1">Multi-pass membrane protein</topology>
    </subcellularLocation>
</comment>
<protein>
    <submittedName>
        <fullName evidence="14">Cytochrome b/b6 domain-containing protein</fullName>
    </submittedName>
</protein>
<dbReference type="Proteomes" id="UP001379235">
    <property type="component" value="Unassembled WGS sequence"/>
</dbReference>
<keyword evidence="4" id="KW-1003">Cell membrane</keyword>
<dbReference type="InterPro" id="IPR051542">
    <property type="entry name" value="Hydrogenase_cytochrome"/>
</dbReference>
<accession>A0ABU8SBH9</accession>
<dbReference type="Gene3D" id="1.20.950.20">
    <property type="entry name" value="Transmembrane di-heme cytochromes, Chain C"/>
    <property type="match status" value="1"/>
</dbReference>
<evidence type="ECO:0000256" key="6">
    <source>
        <dbReference type="ARBA" id="ARBA00022692"/>
    </source>
</evidence>
<keyword evidence="11 12" id="KW-0472">Membrane</keyword>
<keyword evidence="9 12" id="KW-1133">Transmembrane helix</keyword>
<evidence type="ECO:0000256" key="9">
    <source>
        <dbReference type="ARBA" id="ARBA00022989"/>
    </source>
</evidence>
<keyword evidence="10" id="KW-0408">Iron</keyword>
<comment type="similarity">
    <text evidence="2">Belongs to the HupC/HyaC/HydC family.</text>
</comment>
<dbReference type="EMBL" id="JBBHJY010000008">
    <property type="protein sequence ID" value="MEJ6011327.1"/>
    <property type="molecule type" value="Genomic_DNA"/>
</dbReference>
<evidence type="ECO:0000256" key="3">
    <source>
        <dbReference type="ARBA" id="ARBA00022448"/>
    </source>
</evidence>
<gene>
    <name evidence="14" type="ORF">WG900_15500</name>
</gene>
<evidence type="ECO:0000256" key="2">
    <source>
        <dbReference type="ARBA" id="ARBA00008622"/>
    </source>
</evidence>
<dbReference type="PANTHER" id="PTHR30485:SF1">
    <property type="entry name" value="CYTOCHROME YDHU-RELATED"/>
    <property type="match status" value="1"/>
</dbReference>
<feature type="transmembrane region" description="Helical" evidence="12">
    <location>
        <begin position="200"/>
        <end position="221"/>
    </location>
</feature>
<comment type="caution">
    <text evidence="14">The sequence shown here is derived from an EMBL/GenBank/DDBJ whole genome shotgun (WGS) entry which is preliminary data.</text>
</comment>
<evidence type="ECO:0000256" key="8">
    <source>
        <dbReference type="ARBA" id="ARBA00022982"/>
    </source>
</evidence>
<keyword evidence="7" id="KW-0479">Metal-binding</keyword>
<sequence length="250" mass="27781">MDIPEAPLQVSQPVMVKRHRLSTRLWHWLNAAVVAIMLMSGLMISNAHPRLYWGHIGANPDKAWLELPQFPGWATIPSTYSLADARLWHIAIAWIFGAAIAVYLAWSMVNGHLWRDLRPRLAELSPAHLWQDIKAHAALRFPTGEAAARYNVLQKLAYCGVLLVLLPLLVLTGMAMAPALNAAFPWLPEIFGGRQSARSIHFICATGIVLFFIVHITMVVLAGPVNEVRSMVTGWFRLPPGPAEKEAAHD</sequence>
<feature type="transmembrane region" description="Helical" evidence="12">
    <location>
        <begin position="25"/>
        <end position="44"/>
    </location>
</feature>
<proteinExistence type="inferred from homology"/>
<dbReference type="Pfam" id="PF01292">
    <property type="entry name" value="Ni_hydr_CYTB"/>
    <property type="match status" value="1"/>
</dbReference>
<dbReference type="RefSeq" id="WP_339968446.1">
    <property type="nucleotide sequence ID" value="NZ_JBBHJY010000008.1"/>
</dbReference>
<dbReference type="InterPro" id="IPR016174">
    <property type="entry name" value="Di-haem_cyt_TM"/>
</dbReference>
<keyword evidence="8" id="KW-0249">Electron transport</keyword>
<evidence type="ECO:0000259" key="13">
    <source>
        <dbReference type="Pfam" id="PF01292"/>
    </source>
</evidence>
<evidence type="ECO:0000313" key="15">
    <source>
        <dbReference type="Proteomes" id="UP001379235"/>
    </source>
</evidence>
<keyword evidence="5" id="KW-0349">Heme</keyword>
<dbReference type="InterPro" id="IPR000516">
    <property type="entry name" value="Ni-dep_Hydgase_cyt-B"/>
</dbReference>
<evidence type="ECO:0000256" key="7">
    <source>
        <dbReference type="ARBA" id="ARBA00022723"/>
    </source>
</evidence>